<dbReference type="InterPro" id="IPR000344">
    <property type="entry name" value="7TM_GPCR_serpentine_rcpt_Sra"/>
</dbReference>
<feature type="transmembrane region" description="Helical" evidence="5">
    <location>
        <begin position="267"/>
        <end position="292"/>
    </location>
</feature>
<evidence type="ECO:0000256" key="2">
    <source>
        <dbReference type="ARBA" id="ARBA00022692"/>
    </source>
</evidence>
<feature type="transmembrane region" description="Helical" evidence="5">
    <location>
        <begin position="237"/>
        <end position="261"/>
    </location>
</feature>
<accession>A0A9P1ICT3</accession>
<gene>
    <name evidence="6" type="ORF">CAMP_LOCUS4972</name>
</gene>
<evidence type="ECO:0000313" key="7">
    <source>
        <dbReference type="Proteomes" id="UP001152747"/>
    </source>
</evidence>
<keyword evidence="2 5" id="KW-0812">Transmembrane</keyword>
<feature type="transmembrane region" description="Helical" evidence="5">
    <location>
        <begin position="137"/>
        <end position="161"/>
    </location>
</feature>
<evidence type="ECO:0000313" key="6">
    <source>
        <dbReference type="EMBL" id="CAI5442335.1"/>
    </source>
</evidence>
<dbReference type="Proteomes" id="UP001152747">
    <property type="component" value="Unassembled WGS sequence"/>
</dbReference>
<evidence type="ECO:0000256" key="1">
    <source>
        <dbReference type="ARBA" id="ARBA00004141"/>
    </source>
</evidence>
<reference evidence="6" key="1">
    <citation type="submission" date="2022-11" db="EMBL/GenBank/DDBJ databases">
        <authorList>
            <person name="Kikuchi T."/>
        </authorList>
    </citation>
    <scope>NUCLEOTIDE SEQUENCE</scope>
    <source>
        <strain evidence="6">PS1010</strain>
    </source>
</reference>
<evidence type="ECO:0000256" key="5">
    <source>
        <dbReference type="SAM" id="Phobius"/>
    </source>
</evidence>
<dbReference type="InterPro" id="IPR051080">
    <property type="entry name" value="Nematode_rcpt-like_serp_alpha"/>
</dbReference>
<keyword evidence="4 5" id="KW-0472">Membrane</keyword>
<evidence type="ECO:0000256" key="4">
    <source>
        <dbReference type="ARBA" id="ARBA00023136"/>
    </source>
</evidence>
<name>A0A9P1ICT3_9PELO</name>
<dbReference type="EMBL" id="CANHGI010000002">
    <property type="protein sequence ID" value="CAI5442335.1"/>
    <property type="molecule type" value="Genomic_DNA"/>
</dbReference>
<proteinExistence type="predicted"/>
<keyword evidence="3 5" id="KW-1133">Transmembrane helix</keyword>
<dbReference type="GO" id="GO:0004930">
    <property type="term" value="F:G protein-coupled receptor activity"/>
    <property type="evidence" value="ECO:0007669"/>
    <property type="project" value="InterPro"/>
</dbReference>
<comment type="caution">
    <text evidence="6">The sequence shown here is derived from an EMBL/GenBank/DDBJ whole genome shotgun (WGS) entry which is preliminary data.</text>
</comment>
<dbReference type="OrthoDB" id="5849660at2759"/>
<keyword evidence="7" id="KW-1185">Reference proteome</keyword>
<feature type="transmembrane region" description="Helical" evidence="5">
    <location>
        <begin position="101"/>
        <end position="117"/>
    </location>
</feature>
<organism evidence="6 7">
    <name type="scientific">Caenorhabditis angaria</name>
    <dbReference type="NCBI Taxonomy" id="860376"/>
    <lineage>
        <taxon>Eukaryota</taxon>
        <taxon>Metazoa</taxon>
        <taxon>Ecdysozoa</taxon>
        <taxon>Nematoda</taxon>
        <taxon>Chromadorea</taxon>
        <taxon>Rhabditida</taxon>
        <taxon>Rhabditina</taxon>
        <taxon>Rhabditomorpha</taxon>
        <taxon>Rhabditoidea</taxon>
        <taxon>Rhabditidae</taxon>
        <taxon>Peloderinae</taxon>
        <taxon>Caenorhabditis</taxon>
    </lineage>
</organism>
<sequence length="328" mass="38366">MNTTCISEEQLSIYQSPYYILMMLANCSVCLITYYWSIKAIRQLVRVSILPLSTRIFLLVILFFACLHQTSYFAIKLRSFYKIFSNLTNPCGLYEHVSDCYYIITGMLAGNFGMFLMQTTMTLDRAFATIFPNFCNYFKLSVSIVLSTIVTVTSFMFYNILSYDDPLTSMVATCGHSPANISNRYDMFIRFCLLLSIVDIIIDTILIQHCYRKNKTHRFNVVDRYQSHETLKCAQSFFILSLTHFIFTLVYCIIYVIIHIVATLMPLFAFTIFLQIVYLTPYFCLCSPILIAKLMKYIKSNRIKNIKQLTSHIESQEDHIKRMQEMWK</sequence>
<comment type="subcellular location">
    <subcellularLocation>
        <location evidence="1">Membrane</location>
        <topology evidence="1">Multi-pass membrane protein</topology>
    </subcellularLocation>
</comment>
<feature type="transmembrane region" description="Helical" evidence="5">
    <location>
        <begin position="18"/>
        <end position="36"/>
    </location>
</feature>
<dbReference type="AlphaFoldDB" id="A0A9P1ICT3"/>
<evidence type="ECO:0000256" key="3">
    <source>
        <dbReference type="ARBA" id="ARBA00022989"/>
    </source>
</evidence>
<protein>
    <submittedName>
        <fullName evidence="6">Uncharacterized protein</fullName>
    </submittedName>
</protein>
<dbReference type="GO" id="GO:0004984">
    <property type="term" value="F:olfactory receptor activity"/>
    <property type="evidence" value="ECO:0007669"/>
    <property type="project" value="TreeGrafter"/>
</dbReference>
<dbReference type="PANTHER" id="PTHR31357:SF15">
    <property type="entry name" value="SERPENTINE RECEPTOR CLASS ALPHA-13"/>
    <property type="match status" value="1"/>
</dbReference>
<dbReference type="PANTHER" id="PTHR31357">
    <property type="entry name" value="SERPENTINE RECEPTOR CLASS ALPHA-10"/>
    <property type="match status" value="1"/>
</dbReference>
<feature type="transmembrane region" description="Helical" evidence="5">
    <location>
        <begin position="187"/>
        <end position="207"/>
    </location>
</feature>
<dbReference type="GO" id="GO:0016020">
    <property type="term" value="C:membrane"/>
    <property type="evidence" value="ECO:0007669"/>
    <property type="project" value="UniProtKB-SubCell"/>
</dbReference>
<dbReference type="Pfam" id="PF02117">
    <property type="entry name" value="7TM_GPCR_Sra"/>
    <property type="match status" value="1"/>
</dbReference>
<dbReference type="PRINTS" id="PR00697">
    <property type="entry name" value="TMPROTEINSRA"/>
</dbReference>